<dbReference type="PANTHER" id="PTHR35813:SF1">
    <property type="entry name" value="INNER MEMBRANE PROTEIN YBAN"/>
    <property type="match status" value="1"/>
</dbReference>
<keyword evidence="4" id="KW-1185">Reference proteome</keyword>
<keyword evidence="1 2" id="KW-0472">Membrane</keyword>
<comment type="caution">
    <text evidence="3">The sequence shown here is derived from an EMBL/GenBank/DDBJ whole genome shotgun (WGS) entry which is preliminary data.</text>
</comment>
<accession>A0ABV7FUU5</accession>
<feature type="transmembrane region" description="Helical" evidence="2">
    <location>
        <begin position="99"/>
        <end position="117"/>
    </location>
</feature>
<dbReference type="EMBL" id="JBHRSW010000039">
    <property type="protein sequence ID" value="MFC3122930.1"/>
    <property type="molecule type" value="Genomic_DNA"/>
</dbReference>
<reference evidence="4" key="1">
    <citation type="journal article" date="2019" name="Int. J. Syst. Evol. Microbiol.">
        <title>The Global Catalogue of Microorganisms (GCM) 10K type strain sequencing project: providing services to taxonomists for standard genome sequencing and annotation.</title>
        <authorList>
            <consortium name="The Broad Institute Genomics Platform"/>
            <consortium name="The Broad Institute Genome Sequencing Center for Infectious Disease"/>
            <person name="Wu L."/>
            <person name="Ma J."/>
        </authorList>
    </citation>
    <scope>NUCLEOTIDE SEQUENCE [LARGE SCALE GENOMIC DNA]</scope>
    <source>
        <strain evidence="4">KCTC 52473</strain>
    </source>
</reference>
<proteinExistence type="predicted"/>
<protein>
    <recommendedName>
        <fullName evidence="1">Inner membrane protein</fullName>
    </recommendedName>
</protein>
<evidence type="ECO:0000256" key="1">
    <source>
        <dbReference type="PIRNR" id="PIRNR016789"/>
    </source>
</evidence>
<comment type="subcellular location">
    <subcellularLocation>
        <location evidence="1">Cell inner membrane</location>
        <topology evidence="1">Multi-pass membrane protein</topology>
    </subcellularLocation>
</comment>
<dbReference type="PIRSF" id="PIRSF016789">
    <property type="entry name" value="DUF454"/>
    <property type="match status" value="1"/>
</dbReference>
<dbReference type="InterPro" id="IPR007401">
    <property type="entry name" value="DUF454"/>
</dbReference>
<keyword evidence="2" id="KW-0812">Transmembrane</keyword>
<gene>
    <name evidence="3" type="ORF">ACFOHL_14995</name>
</gene>
<dbReference type="RefSeq" id="WP_376921057.1">
    <property type="nucleotide sequence ID" value="NZ_JBHRSW010000039.1"/>
</dbReference>
<feature type="transmembrane region" description="Helical" evidence="2">
    <location>
        <begin position="75"/>
        <end position="93"/>
    </location>
</feature>
<organism evidence="3 4">
    <name type="scientific">Agaribacter flavus</name>
    <dbReference type="NCBI Taxonomy" id="1902781"/>
    <lineage>
        <taxon>Bacteria</taxon>
        <taxon>Pseudomonadati</taxon>
        <taxon>Pseudomonadota</taxon>
        <taxon>Gammaproteobacteria</taxon>
        <taxon>Alteromonadales</taxon>
        <taxon>Alteromonadaceae</taxon>
        <taxon>Agaribacter</taxon>
    </lineage>
</organism>
<keyword evidence="1" id="KW-0997">Cell inner membrane</keyword>
<keyword evidence="2" id="KW-1133">Transmembrane helix</keyword>
<sequence>MRELVIISLWRIAAASALTLGMIGILLPGLPTVPFVLLAAWCASKGWPKLEIWLLQHKTFGQHIKKWRERRVVPLKAKWASTVFMSISCVVIWTSQTNIWLALSISVVLLVVASWIWHLPSK</sequence>
<evidence type="ECO:0000313" key="4">
    <source>
        <dbReference type="Proteomes" id="UP001595478"/>
    </source>
</evidence>
<keyword evidence="1" id="KW-1003">Cell membrane</keyword>
<evidence type="ECO:0000313" key="3">
    <source>
        <dbReference type="EMBL" id="MFC3122930.1"/>
    </source>
</evidence>
<dbReference type="Proteomes" id="UP001595478">
    <property type="component" value="Unassembled WGS sequence"/>
</dbReference>
<name>A0ABV7FUU5_9ALTE</name>
<dbReference type="PANTHER" id="PTHR35813">
    <property type="entry name" value="INNER MEMBRANE PROTEIN YBAN"/>
    <property type="match status" value="1"/>
</dbReference>
<evidence type="ECO:0000256" key="2">
    <source>
        <dbReference type="SAM" id="Phobius"/>
    </source>
</evidence>
<dbReference type="Pfam" id="PF04304">
    <property type="entry name" value="DUF454"/>
    <property type="match status" value="1"/>
</dbReference>